<sequence length="299" mass="31957">MAFDDFEDSFNSRARDSFNTSTTNNANLNVGLDNVGNTDNSQNDSGNAVFDVDNSATFDSHDVVTETETRIEDSYNTYEDNSVVDASDTWVRDSYNQWTDASTNDSNNSFSWTSTDDHSIQVGNRDYNTGFGNINVGGGAGGAGGGDVFLDGRATIVDQSVNQNIDAFAVGQASASNAVVASGDGAIAAGDDVSIRQSLDDSTTIIGGGDVNMGNTTTVDMVVDSYNVEEDFSQTTDASQEWEIRDSYNDYSDNYEATNSFNDEIAISSENDWDIDANVIWDSSAAIIVDSSDVDLPPA</sequence>
<proteinExistence type="predicted"/>
<gene>
    <name evidence="2" type="ORF">F6B40_03060</name>
</gene>
<evidence type="ECO:0000313" key="2">
    <source>
        <dbReference type="EMBL" id="KAA9135509.1"/>
    </source>
</evidence>
<name>A0A5N0TQ37_9MICO</name>
<evidence type="ECO:0000313" key="3">
    <source>
        <dbReference type="Proteomes" id="UP000326838"/>
    </source>
</evidence>
<feature type="compositionally biased region" description="Polar residues" evidence="1">
    <location>
        <begin position="35"/>
        <end position="46"/>
    </location>
</feature>
<feature type="compositionally biased region" description="Polar residues" evidence="1">
    <location>
        <begin position="14"/>
        <end position="28"/>
    </location>
</feature>
<feature type="region of interest" description="Disordered" evidence="1">
    <location>
        <begin position="14"/>
        <end position="49"/>
    </location>
</feature>
<organism evidence="2 3">
    <name type="scientific">Microbacterium caowuchunii</name>
    <dbReference type="NCBI Taxonomy" id="2614638"/>
    <lineage>
        <taxon>Bacteria</taxon>
        <taxon>Bacillati</taxon>
        <taxon>Actinomycetota</taxon>
        <taxon>Actinomycetes</taxon>
        <taxon>Micrococcales</taxon>
        <taxon>Microbacteriaceae</taxon>
        <taxon>Microbacterium</taxon>
    </lineage>
</organism>
<keyword evidence="3" id="KW-1185">Reference proteome</keyword>
<accession>A0A5N0TQ37</accession>
<dbReference type="Proteomes" id="UP000326838">
    <property type="component" value="Unassembled WGS sequence"/>
</dbReference>
<protein>
    <submittedName>
        <fullName evidence="2">Uncharacterized protein</fullName>
    </submittedName>
</protein>
<dbReference type="EMBL" id="VYUY01000005">
    <property type="protein sequence ID" value="KAA9135509.1"/>
    <property type="molecule type" value="Genomic_DNA"/>
</dbReference>
<reference evidence="3" key="1">
    <citation type="submission" date="2019-09" db="EMBL/GenBank/DDBJ databases">
        <title>Mumia zhuanghuii sp. nov. isolated from the intestinal contents of plateau pika (Ochotona curzoniae) in the Qinghai-Tibet plateau of China.</title>
        <authorList>
            <person name="Tian Z."/>
        </authorList>
    </citation>
    <scope>NUCLEOTIDE SEQUENCE [LARGE SCALE GENOMIC DNA]</scope>
    <source>
        <strain evidence="3">L-033</strain>
    </source>
</reference>
<comment type="caution">
    <text evidence="2">The sequence shown here is derived from an EMBL/GenBank/DDBJ whole genome shotgun (WGS) entry which is preliminary data.</text>
</comment>
<dbReference type="RefSeq" id="WP_150892048.1">
    <property type="nucleotide sequence ID" value="NZ_VYUY01000005.1"/>
</dbReference>
<evidence type="ECO:0000256" key="1">
    <source>
        <dbReference type="SAM" id="MobiDB-lite"/>
    </source>
</evidence>
<dbReference type="AlphaFoldDB" id="A0A5N0TQ37"/>